<dbReference type="Proteomes" id="UP001183420">
    <property type="component" value="Unassembled WGS sequence"/>
</dbReference>
<sequence>MNPPPAAAVQALSDALAGAGITLPSLAVDLVSCTSVFHTRPLVELGRCDVDTARRLAAVVRAGQGRA</sequence>
<dbReference type="RefSeq" id="WP_311596892.1">
    <property type="nucleotide sequence ID" value="NZ_JAVREM010000005.1"/>
</dbReference>
<evidence type="ECO:0000313" key="1">
    <source>
        <dbReference type="EMBL" id="MDT0318304.1"/>
    </source>
</evidence>
<proteinExistence type="predicted"/>
<accession>A0ABU2LL41</accession>
<comment type="caution">
    <text evidence="1">The sequence shown here is derived from an EMBL/GenBank/DDBJ whole genome shotgun (WGS) entry which is preliminary data.</text>
</comment>
<protein>
    <submittedName>
        <fullName evidence="1">Uncharacterized protein</fullName>
    </submittedName>
</protein>
<gene>
    <name evidence="1" type="ORF">RNC47_08150</name>
</gene>
<organism evidence="1 2">
    <name type="scientific">Streptomyces millisiae</name>
    <dbReference type="NCBI Taxonomy" id="3075542"/>
    <lineage>
        <taxon>Bacteria</taxon>
        <taxon>Bacillati</taxon>
        <taxon>Actinomycetota</taxon>
        <taxon>Actinomycetes</taxon>
        <taxon>Kitasatosporales</taxon>
        <taxon>Streptomycetaceae</taxon>
        <taxon>Streptomyces</taxon>
    </lineage>
</organism>
<reference evidence="2" key="1">
    <citation type="submission" date="2023-07" db="EMBL/GenBank/DDBJ databases">
        <title>30 novel species of actinomycetes from the DSMZ collection.</title>
        <authorList>
            <person name="Nouioui I."/>
        </authorList>
    </citation>
    <scope>NUCLEOTIDE SEQUENCE [LARGE SCALE GENOMIC DNA]</scope>
    <source>
        <strain evidence="2">DSM 44918</strain>
    </source>
</reference>
<name>A0ABU2LL41_9ACTN</name>
<dbReference type="EMBL" id="JAVREM010000005">
    <property type="protein sequence ID" value="MDT0318304.1"/>
    <property type="molecule type" value="Genomic_DNA"/>
</dbReference>
<evidence type="ECO:0000313" key="2">
    <source>
        <dbReference type="Proteomes" id="UP001183420"/>
    </source>
</evidence>
<keyword evidence="2" id="KW-1185">Reference proteome</keyword>